<gene>
    <name evidence="1" type="ORF">F4Y08_03990</name>
</gene>
<accession>A0A6B1DP42</accession>
<protein>
    <recommendedName>
        <fullName evidence="2">MBL fold metallo-hydrolase</fullName>
    </recommendedName>
</protein>
<organism evidence="1">
    <name type="scientific">Caldilineaceae bacterium SB0662_bin_9</name>
    <dbReference type="NCBI Taxonomy" id="2605258"/>
    <lineage>
        <taxon>Bacteria</taxon>
        <taxon>Bacillati</taxon>
        <taxon>Chloroflexota</taxon>
        <taxon>Caldilineae</taxon>
        <taxon>Caldilineales</taxon>
        <taxon>Caldilineaceae</taxon>
    </lineage>
</organism>
<dbReference type="EMBL" id="VXPY01000024">
    <property type="protein sequence ID" value="MYD89489.1"/>
    <property type="molecule type" value="Genomic_DNA"/>
</dbReference>
<name>A0A6B1DP42_9CHLR</name>
<dbReference type="Gene3D" id="3.60.15.10">
    <property type="entry name" value="Ribonuclease Z/Hydroxyacylglutathione hydrolase-like"/>
    <property type="match status" value="1"/>
</dbReference>
<dbReference type="AlphaFoldDB" id="A0A6B1DP42"/>
<evidence type="ECO:0008006" key="2">
    <source>
        <dbReference type="Google" id="ProtNLM"/>
    </source>
</evidence>
<evidence type="ECO:0000313" key="1">
    <source>
        <dbReference type="EMBL" id="MYD89489.1"/>
    </source>
</evidence>
<reference evidence="1" key="1">
    <citation type="submission" date="2019-09" db="EMBL/GenBank/DDBJ databases">
        <title>Characterisation of the sponge microbiome using genome-centric metagenomics.</title>
        <authorList>
            <person name="Engelberts J.P."/>
            <person name="Robbins S.J."/>
            <person name="De Goeij J.M."/>
            <person name="Aranda M."/>
            <person name="Bell S.C."/>
            <person name="Webster N.S."/>
        </authorList>
    </citation>
    <scope>NUCLEOTIDE SEQUENCE</scope>
    <source>
        <strain evidence="1">SB0662_bin_9</strain>
    </source>
</reference>
<comment type="caution">
    <text evidence="1">The sequence shown here is derived from an EMBL/GenBank/DDBJ whole genome shotgun (WGS) entry which is preliminary data.</text>
</comment>
<sequence>MDITWHGANCVSFKERTTTVLYDPWEPVPALTPPNKVDQIALFDPSHQTQPALVTELQPAALQPDFDSQLVVSSRPVTDEDVLDGLPGQPRVVARPGEFEVRGTYVQSFRVAPKPTDQAAADFSQLRMAHHMDFGTVRITHLALPGAVFRPRDQQLVGALVDNRTDILILPIGSGADKDMAWVMDTCRRLEPSYCIPVDWQEPDLEEVSQALRTLGTINSEPQRRFRTARGSKAADNLGGMTTVILAETPVSRR</sequence>
<dbReference type="InterPro" id="IPR036866">
    <property type="entry name" value="RibonucZ/Hydroxyglut_hydro"/>
</dbReference>
<proteinExistence type="predicted"/>
<dbReference type="Pfam" id="PF13483">
    <property type="entry name" value="Lactamase_B_3"/>
    <property type="match status" value="1"/>
</dbReference>